<keyword evidence="2 8" id="KW-0223">Dioxygenase</keyword>
<sequence length="205" mass="22216">MNAGPPEGFRYLPGYLSPEQQENLLPALRAIIAEAPLYQPRMPGNGKPMSVRMTNAGSHGWYSDPAAGYRYLRDHPATGKGWPAIPEALLAIWRDLAGYPDDPQCCLINLYQGPKVRMGLHRDQDEETFEAPVVSLSLGDSAVFRIGGLARRGATSSVKLHSGDAVVLAGQARLAYHGIDRVLGGSSRLLSEGGRINITLRRVTV</sequence>
<dbReference type="Gene3D" id="2.60.120.590">
    <property type="entry name" value="Alpha-ketoglutarate-dependent dioxygenase AlkB-like"/>
    <property type="match status" value="1"/>
</dbReference>
<accession>A0A967F326</accession>
<reference evidence="8" key="1">
    <citation type="submission" date="2020-03" db="EMBL/GenBank/DDBJ databases">
        <title>Genome of Pelagibius litoralis DSM 21314T.</title>
        <authorList>
            <person name="Wang G."/>
        </authorList>
    </citation>
    <scope>NUCLEOTIDE SEQUENCE</scope>
    <source>
        <strain evidence="8">DSM 21314</strain>
    </source>
</reference>
<dbReference type="Pfam" id="PF13532">
    <property type="entry name" value="2OG-FeII_Oxy_2"/>
    <property type="match status" value="1"/>
</dbReference>
<dbReference type="InterPro" id="IPR005123">
    <property type="entry name" value="Oxoglu/Fe-dep_dioxygenase_dom"/>
</dbReference>
<protein>
    <submittedName>
        <fullName evidence="8">Alpha-ketoglutarate-dependent dioxygenase AlkB</fullName>
    </submittedName>
</protein>
<feature type="domain" description="Fe2OG dioxygenase" evidence="7">
    <location>
        <begin position="102"/>
        <end position="204"/>
    </location>
</feature>
<comment type="cofactor">
    <cofactor evidence="6">
        <name>Fe(2+)</name>
        <dbReference type="ChEBI" id="CHEBI:29033"/>
    </cofactor>
    <text evidence="6">Binds 1 Fe(2+) ion per subunit.</text>
</comment>
<dbReference type="Proteomes" id="UP000761264">
    <property type="component" value="Unassembled WGS sequence"/>
</dbReference>
<name>A0A967F326_9PROT</name>
<dbReference type="EMBL" id="JAAQPH010000029">
    <property type="protein sequence ID" value="NIA71995.1"/>
    <property type="molecule type" value="Genomic_DNA"/>
</dbReference>
<proteinExistence type="predicted"/>
<feature type="binding site" evidence="5">
    <location>
        <begin position="69"/>
        <end position="71"/>
    </location>
    <ligand>
        <name>substrate</name>
    </ligand>
</feature>
<keyword evidence="3" id="KW-0560">Oxidoreductase</keyword>
<dbReference type="GO" id="GO:0035515">
    <property type="term" value="F:oxidative RNA demethylase activity"/>
    <property type="evidence" value="ECO:0007669"/>
    <property type="project" value="TreeGrafter"/>
</dbReference>
<evidence type="ECO:0000256" key="5">
    <source>
        <dbReference type="PIRSR" id="PIRSR604574-1"/>
    </source>
</evidence>
<dbReference type="InterPro" id="IPR027450">
    <property type="entry name" value="AlkB-like"/>
</dbReference>
<comment type="caution">
    <text evidence="8">The sequence shown here is derived from an EMBL/GenBank/DDBJ whole genome shotgun (WGS) entry which is preliminary data.</text>
</comment>
<feature type="binding site" evidence="6">
    <location>
        <position position="177"/>
    </location>
    <ligand>
        <name>Fe cation</name>
        <dbReference type="ChEBI" id="CHEBI:24875"/>
        <note>catalytic</note>
    </ligand>
</feature>
<feature type="binding site" evidence="6">
    <location>
        <position position="123"/>
    </location>
    <ligand>
        <name>Fe cation</name>
        <dbReference type="ChEBI" id="CHEBI:24875"/>
        <note>catalytic</note>
    </ligand>
</feature>
<feature type="binding site" evidence="5">
    <location>
        <position position="125"/>
    </location>
    <ligand>
        <name>substrate</name>
    </ligand>
</feature>
<dbReference type="InterPro" id="IPR037151">
    <property type="entry name" value="AlkB-like_sf"/>
</dbReference>
<keyword evidence="4 6" id="KW-0408">Iron</keyword>
<dbReference type="PANTHER" id="PTHR16557">
    <property type="entry name" value="ALKYLATED DNA REPAIR PROTEIN ALKB-RELATED"/>
    <property type="match status" value="1"/>
</dbReference>
<evidence type="ECO:0000313" key="9">
    <source>
        <dbReference type="Proteomes" id="UP000761264"/>
    </source>
</evidence>
<keyword evidence="9" id="KW-1185">Reference proteome</keyword>
<feature type="binding site" evidence="6">
    <location>
        <position position="121"/>
    </location>
    <ligand>
        <name>Fe cation</name>
        <dbReference type="ChEBI" id="CHEBI:24875"/>
        <note>catalytic</note>
    </ligand>
</feature>
<organism evidence="8 9">
    <name type="scientific">Pelagibius litoralis</name>
    <dbReference type="NCBI Taxonomy" id="374515"/>
    <lineage>
        <taxon>Bacteria</taxon>
        <taxon>Pseudomonadati</taxon>
        <taxon>Pseudomonadota</taxon>
        <taxon>Alphaproteobacteria</taxon>
        <taxon>Rhodospirillales</taxon>
        <taxon>Rhodovibrionaceae</taxon>
        <taxon>Pelagibius</taxon>
    </lineage>
</organism>
<gene>
    <name evidence="8" type="ORF">HBA54_25675</name>
</gene>
<evidence type="ECO:0000256" key="1">
    <source>
        <dbReference type="ARBA" id="ARBA00022723"/>
    </source>
</evidence>
<dbReference type="GO" id="GO:0008198">
    <property type="term" value="F:ferrous iron binding"/>
    <property type="evidence" value="ECO:0007669"/>
    <property type="project" value="TreeGrafter"/>
</dbReference>
<feature type="binding site" evidence="5">
    <location>
        <position position="151"/>
    </location>
    <ligand>
        <name>substrate</name>
    </ligand>
</feature>
<dbReference type="PANTHER" id="PTHR16557:SF2">
    <property type="entry name" value="NUCLEIC ACID DIOXYGENASE ALKBH1"/>
    <property type="match status" value="1"/>
</dbReference>
<evidence type="ECO:0000313" key="8">
    <source>
        <dbReference type="EMBL" id="NIA71995.1"/>
    </source>
</evidence>
<dbReference type="SUPFAM" id="SSF51197">
    <property type="entry name" value="Clavaminate synthase-like"/>
    <property type="match status" value="1"/>
</dbReference>
<dbReference type="InterPro" id="IPR004574">
    <property type="entry name" value="Alkb"/>
</dbReference>
<feature type="binding site" evidence="5">
    <location>
        <begin position="109"/>
        <end position="111"/>
    </location>
    <ligand>
        <name>2-oxoglutarate</name>
        <dbReference type="ChEBI" id="CHEBI:16810"/>
    </ligand>
</feature>
<feature type="binding site" evidence="5">
    <location>
        <begin position="195"/>
        <end position="201"/>
    </location>
    <ligand>
        <name>2-oxoglutarate</name>
        <dbReference type="ChEBI" id="CHEBI:16810"/>
    </ligand>
</feature>
<dbReference type="GO" id="GO:0035516">
    <property type="term" value="F:broad specificity oxidative DNA demethylase activity"/>
    <property type="evidence" value="ECO:0007669"/>
    <property type="project" value="TreeGrafter"/>
</dbReference>
<keyword evidence="1 6" id="KW-0479">Metal-binding</keyword>
<evidence type="ECO:0000256" key="3">
    <source>
        <dbReference type="ARBA" id="ARBA00023002"/>
    </source>
</evidence>
<evidence type="ECO:0000259" key="7">
    <source>
        <dbReference type="PROSITE" id="PS51471"/>
    </source>
</evidence>
<dbReference type="RefSeq" id="WP_167230542.1">
    <property type="nucleotide sequence ID" value="NZ_JAAQPH010000029.1"/>
</dbReference>
<dbReference type="PROSITE" id="PS51471">
    <property type="entry name" value="FE2OG_OXY"/>
    <property type="match status" value="1"/>
</dbReference>
<evidence type="ECO:0000256" key="6">
    <source>
        <dbReference type="PIRSR" id="PIRSR604574-2"/>
    </source>
</evidence>
<evidence type="ECO:0000256" key="2">
    <source>
        <dbReference type="ARBA" id="ARBA00022964"/>
    </source>
</evidence>
<dbReference type="GO" id="GO:0035513">
    <property type="term" value="P:oxidative RNA demethylation"/>
    <property type="evidence" value="ECO:0007669"/>
    <property type="project" value="TreeGrafter"/>
</dbReference>
<dbReference type="AlphaFoldDB" id="A0A967F326"/>
<feature type="binding site" evidence="5">
    <location>
        <position position="61"/>
    </location>
    <ligand>
        <name>substrate</name>
    </ligand>
</feature>
<dbReference type="GO" id="GO:0005737">
    <property type="term" value="C:cytoplasm"/>
    <property type="evidence" value="ECO:0007669"/>
    <property type="project" value="TreeGrafter"/>
</dbReference>
<evidence type="ECO:0000256" key="4">
    <source>
        <dbReference type="ARBA" id="ARBA00023004"/>
    </source>
</evidence>